<dbReference type="Gene3D" id="3.90.230.10">
    <property type="entry name" value="Creatinase/methionine aminopeptidase superfamily"/>
    <property type="match status" value="1"/>
</dbReference>
<dbReference type="EMBL" id="JBBPCC010000002">
    <property type="protein sequence ID" value="MEK8127173.1"/>
    <property type="molecule type" value="Genomic_DNA"/>
</dbReference>
<dbReference type="InterPro" id="IPR036005">
    <property type="entry name" value="Creatinase/aminopeptidase-like"/>
</dbReference>
<feature type="domain" description="Creatinase N-terminal" evidence="2">
    <location>
        <begin position="22"/>
        <end position="186"/>
    </location>
</feature>
<dbReference type="PANTHER" id="PTHR46112">
    <property type="entry name" value="AMINOPEPTIDASE"/>
    <property type="match status" value="1"/>
</dbReference>
<dbReference type="InterPro" id="IPR000994">
    <property type="entry name" value="Pept_M24"/>
</dbReference>
<evidence type="ECO:0000313" key="3">
    <source>
        <dbReference type="EMBL" id="MEK8127173.1"/>
    </source>
</evidence>
<feature type="domain" description="Peptidase M24" evidence="1">
    <location>
        <begin position="194"/>
        <end position="394"/>
    </location>
</feature>
<dbReference type="PANTHER" id="PTHR46112:SF2">
    <property type="entry name" value="XAA-PRO AMINOPEPTIDASE P-RELATED"/>
    <property type="match status" value="1"/>
</dbReference>
<reference evidence="3 4" key="1">
    <citation type="submission" date="2024-04" db="EMBL/GenBank/DDBJ databases">
        <title>draft genome sequnece of Paenibacillus filicis.</title>
        <authorList>
            <person name="Kim D.-U."/>
        </authorList>
    </citation>
    <scope>NUCLEOTIDE SEQUENCE [LARGE SCALE GENOMIC DNA]</scope>
    <source>
        <strain evidence="3 4">KACC14197</strain>
    </source>
</reference>
<sequence>MLAFEAGTGKTGGDGVTVNRPRASAIMEREGLTALVATTPENVAYLVGSPLRATNWTMQIYGVLPKDPNARPALVIPTNRLGVIAQIGVPEADLYLYSDFFLEGSPEGKPSTPDIDLFYQLLGSVSTYPGPLEALQAVLADRGAGGQPVGVDEMRIAPEWYSRLASSLPDGFVKPAYKLFREIRQVKTSAELSRLRKAAQLNERAEQQLIDLIAAGVHEEELANHYRYAVMKEGAVPAMVAVGAGPRSALPLIERYFHRIEPGDLIRFDLCCQLDGYWADTGRTAVLGEPTEWHNRHYQATLRGWERALELIRPGVKASTVFEEAVAAVQREGIPHYRRQHVGHAIGLELYDDITLAPGDHRTLEKGMTLCVEIPYYELGAGGFQVEDTIVVTESGFEFLTGMERRLYCK</sequence>
<evidence type="ECO:0000259" key="1">
    <source>
        <dbReference type="Pfam" id="PF00557"/>
    </source>
</evidence>
<gene>
    <name evidence="3" type="ORF">WMW72_04525</name>
</gene>
<accession>A0ABU9DGI9</accession>
<dbReference type="InterPro" id="IPR000587">
    <property type="entry name" value="Creatinase_N"/>
</dbReference>
<dbReference type="CDD" id="cd01066">
    <property type="entry name" value="APP_MetAP"/>
    <property type="match status" value="1"/>
</dbReference>
<dbReference type="Pfam" id="PF01321">
    <property type="entry name" value="Creatinase_N"/>
    <property type="match status" value="1"/>
</dbReference>
<organism evidence="3 4">
    <name type="scientific">Paenibacillus filicis</name>
    <dbReference type="NCBI Taxonomy" id="669464"/>
    <lineage>
        <taxon>Bacteria</taxon>
        <taxon>Bacillati</taxon>
        <taxon>Bacillota</taxon>
        <taxon>Bacilli</taxon>
        <taxon>Bacillales</taxon>
        <taxon>Paenibacillaceae</taxon>
        <taxon>Paenibacillus</taxon>
    </lineage>
</organism>
<dbReference type="Proteomes" id="UP001469365">
    <property type="component" value="Unassembled WGS sequence"/>
</dbReference>
<keyword evidence="4" id="KW-1185">Reference proteome</keyword>
<dbReference type="SUPFAM" id="SSF55920">
    <property type="entry name" value="Creatinase/aminopeptidase"/>
    <property type="match status" value="1"/>
</dbReference>
<evidence type="ECO:0000313" key="4">
    <source>
        <dbReference type="Proteomes" id="UP001469365"/>
    </source>
</evidence>
<name>A0ABU9DGI9_9BACL</name>
<comment type="caution">
    <text evidence="3">The sequence shown here is derived from an EMBL/GenBank/DDBJ whole genome shotgun (WGS) entry which is preliminary data.</text>
</comment>
<dbReference type="RefSeq" id="WP_341414231.1">
    <property type="nucleotide sequence ID" value="NZ_JBBPCC010000002.1"/>
</dbReference>
<dbReference type="SUPFAM" id="SSF53092">
    <property type="entry name" value="Creatinase/prolidase N-terminal domain"/>
    <property type="match status" value="1"/>
</dbReference>
<evidence type="ECO:0000259" key="2">
    <source>
        <dbReference type="Pfam" id="PF01321"/>
    </source>
</evidence>
<protein>
    <submittedName>
        <fullName evidence="3">Xaa-Pro peptidase family protein</fullName>
    </submittedName>
</protein>
<dbReference type="InterPro" id="IPR029149">
    <property type="entry name" value="Creatin/AminoP/Spt16_N"/>
</dbReference>
<dbReference type="InterPro" id="IPR050659">
    <property type="entry name" value="Peptidase_M24B"/>
</dbReference>
<proteinExistence type="predicted"/>
<dbReference type="Pfam" id="PF00557">
    <property type="entry name" value="Peptidase_M24"/>
    <property type="match status" value="1"/>
</dbReference>
<dbReference type="Gene3D" id="3.40.350.10">
    <property type="entry name" value="Creatinase/prolidase N-terminal domain"/>
    <property type="match status" value="1"/>
</dbReference>